<evidence type="ECO:0000256" key="1">
    <source>
        <dbReference type="ARBA" id="ARBA00004651"/>
    </source>
</evidence>
<keyword evidence="5 6" id="KW-0472">Membrane</keyword>
<dbReference type="AlphaFoldDB" id="A0A316C3C4"/>
<evidence type="ECO:0000256" key="2">
    <source>
        <dbReference type="ARBA" id="ARBA00022475"/>
    </source>
</evidence>
<dbReference type="OrthoDB" id="45037at2"/>
<name>A0A316C3C4_PSESE</name>
<evidence type="ECO:0000256" key="5">
    <source>
        <dbReference type="ARBA" id="ARBA00023136"/>
    </source>
</evidence>
<keyword evidence="8" id="KW-1185">Reference proteome</keyword>
<evidence type="ECO:0000256" key="6">
    <source>
        <dbReference type="SAM" id="Phobius"/>
    </source>
</evidence>
<comment type="caution">
    <text evidence="7">The sequence shown here is derived from an EMBL/GenBank/DDBJ whole genome shotgun (WGS) entry which is preliminary data.</text>
</comment>
<proteinExistence type="predicted"/>
<keyword evidence="2" id="KW-1003">Cell membrane</keyword>
<feature type="transmembrane region" description="Helical" evidence="6">
    <location>
        <begin position="204"/>
        <end position="224"/>
    </location>
</feature>
<feature type="transmembrane region" description="Helical" evidence="6">
    <location>
        <begin position="119"/>
        <end position="138"/>
    </location>
</feature>
<feature type="transmembrane region" description="Helical" evidence="6">
    <location>
        <begin position="12"/>
        <end position="36"/>
    </location>
</feature>
<dbReference type="CDD" id="cd06580">
    <property type="entry name" value="TM_PBP1_transp_TpRbsC_like"/>
    <property type="match status" value="1"/>
</dbReference>
<reference evidence="7 8" key="1">
    <citation type="submission" date="2018-05" db="EMBL/GenBank/DDBJ databases">
        <title>Genomic Encyclopedia of Type Strains, Phase IV (KMG-IV): sequencing the most valuable type-strain genomes for metagenomic binning, comparative biology and taxonomic classification.</title>
        <authorList>
            <person name="Goeker M."/>
        </authorList>
    </citation>
    <scope>NUCLEOTIDE SEQUENCE [LARGE SCALE GENOMIC DNA]</scope>
    <source>
        <strain evidence="7 8">DSM 6986</strain>
    </source>
</reference>
<feature type="transmembrane region" description="Helical" evidence="6">
    <location>
        <begin position="253"/>
        <end position="274"/>
    </location>
</feature>
<dbReference type="RefSeq" id="WP_109612833.1">
    <property type="nucleotide sequence ID" value="NZ_QGGG01000006.1"/>
</dbReference>
<accession>A0A316C3C4</accession>
<dbReference type="InterPro" id="IPR001851">
    <property type="entry name" value="ABC_transp_permease"/>
</dbReference>
<dbReference type="STRING" id="1192868.GCA_000304395_00151"/>
<organism evidence="7 8">
    <name type="scientific">Pseudaminobacter salicylatoxidans</name>
    <dbReference type="NCBI Taxonomy" id="93369"/>
    <lineage>
        <taxon>Bacteria</taxon>
        <taxon>Pseudomonadati</taxon>
        <taxon>Pseudomonadota</taxon>
        <taxon>Alphaproteobacteria</taxon>
        <taxon>Hyphomicrobiales</taxon>
        <taxon>Phyllobacteriaceae</taxon>
        <taxon>Pseudaminobacter</taxon>
    </lineage>
</organism>
<dbReference type="Proteomes" id="UP000245396">
    <property type="component" value="Unassembled WGS sequence"/>
</dbReference>
<dbReference type="PANTHER" id="PTHR47089:SF1">
    <property type="entry name" value="GUANOSINE ABC TRANSPORTER PERMEASE PROTEIN NUPP"/>
    <property type="match status" value="1"/>
</dbReference>
<feature type="transmembrane region" description="Helical" evidence="6">
    <location>
        <begin position="330"/>
        <end position="349"/>
    </location>
</feature>
<keyword evidence="3 6" id="KW-0812">Transmembrane</keyword>
<sequence>MSTPYAKLPRWADYGLIPIINLAVAFIVAGFVVMLVGENPLRAAEILIQGAFGKGQNIAYTLYYATNFIFTGLAVAVAFHCGLFNIGGEGQAYIAGLGVALACLAFDSVLPWWATFPLAVIAAAAVGAFWALIPAYLLAKRGSHIVITTIMFNFIAASAMVYLLVDVLKPANSMAPQTRDFLPGGQLPKLGWMLEAFGMSVRSAPLNVSFLLALVMAFLVWVLIWRTRLGYEMRTYGFSPKAARYAGISETRIIIITMMISGALAGMMALNPIMGDQHRVQLDFVTGAGFVGIAVALMGRSHPAGIVPAAILFGVLYQGGAELAFEMPNISRDMIVIIQGLVILFAGALEHMFRPTIQTLFASISPRSVGVGVAKGEGV</sequence>
<evidence type="ECO:0000256" key="3">
    <source>
        <dbReference type="ARBA" id="ARBA00022692"/>
    </source>
</evidence>
<feature type="transmembrane region" description="Helical" evidence="6">
    <location>
        <begin position="62"/>
        <end position="86"/>
    </location>
</feature>
<dbReference type="EMBL" id="QGGG01000006">
    <property type="protein sequence ID" value="PWJ84249.1"/>
    <property type="molecule type" value="Genomic_DNA"/>
</dbReference>
<dbReference type="GO" id="GO:0005886">
    <property type="term" value="C:plasma membrane"/>
    <property type="evidence" value="ECO:0007669"/>
    <property type="project" value="UniProtKB-SubCell"/>
</dbReference>
<dbReference type="GO" id="GO:0022857">
    <property type="term" value="F:transmembrane transporter activity"/>
    <property type="evidence" value="ECO:0007669"/>
    <property type="project" value="InterPro"/>
</dbReference>
<feature type="transmembrane region" description="Helical" evidence="6">
    <location>
        <begin position="145"/>
        <end position="165"/>
    </location>
</feature>
<feature type="transmembrane region" description="Helical" evidence="6">
    <location>
        <begin position="306"/>
        <end position="324"/>
    </location>
</feature>
<comment type="subcellular location">
    <subcellularLocation>
        <location evidence="1">Cell membrane</location>
        <topology evidence="1">Multi-pass membrane protein</topology>
    </subcellularLocation>
</comment>
<dbReference type="Pfam" id="PF02653">
    <property type="entry name" value="BPD_transp_2"/>
    <property type="match status" value="1"/>
</dbReference>
<keyword evidence="4 6" id="KW-1133">Transmembrane helix</keyword>
<evidence type="ECO:0000313" key="7">
    <source>
        <dbReference type="EMBL" id="PWJ84249.1"/>
    </source>
</evidence>
<evidence type="ECO:0000313" key="8">
    <source>
        <dbReference type="Proteomes" id="UP000245396"/>
    </source>
</evidence>
<feature type="transmembrane region" description="Helical" evidence="6">
    <location>
        <begin position="280"/>
        <end position="299"/>
    </location>
</feature>
<protein>
    <submittedName>
        <fullName evidence="7">Nucleoside ABC transporter membrane protein</fullName>
    </submittedName>
</protein>
<dbReference type="PANTHER" id="PTHR47089">
    <property type="entry name" value="ABC TRANSPORTER, PERMEASE PROTEIN"/>
    <property type="match status" value="1"/>
</dbReference>
<evidence type="ECO:0000256" key="4">
    <source>
        <dbReference type="ARBA" id="ARBA00022989"/>
    </source>
</evidence>
<gene>
    <name evidence="7" type="ORF">C7441_106165</name>
</gene>